<organism evidence="2 3">
    <name type="scientific">Thalictrum thalictroides</name>
    <name type="common">Rue-anemone</name>
    <name type="synonym">Anemone thalictroides</name>
    <dbReference type="NCBI Taxonomy" id="46969"/>
    <lineage>
        <taxon>Eukaryota</taxon>
        <taxon>Viridiplantae</taxon>
        <taxon>Streptophyta</taxon>
        <taxon>Embryophyta</taxon>
        <taxon>Tracheophyta</taxon>
        <taxon>Spermatophyta</taxon>
        <taxon>Magnoliopsida</taxon>
        <taxon>Ranunculales</taxon>
        <taxon>Ranunculaceae</taxon>
        <taxon>Thalictroideae</taxon>
        <taxon>Thalictrum</taxon>
    </lineage>
</organism>
<evidence type="ECO:0000313" key="2">
    <source>
        <dbReference type="EMBL" id="KAF5201596.1"/>
    </source>
</evidence>
<dbReference type="Proteomes" id="UP000554482">
    <property type="component" value="Unassembled WGS sequence"/>
</dbReference>
<sequence>MPQCEEEVNKELDLDSDFVLMEDPHPNSSSIHTDIRFFDGFGFDVKNNDYKVVRVLQTYEFVLQTYECNQINTQAEVYSLSTDSWKTIDAANLPVWSVRHGLNINAPFRNCIFCWLGITRHTTKASSSYVEMGIPTIFVFDFSKEVFETMSLPDVCSKLADFSRLRLASLKDNIACIESEDLLPWENGIYIIWVLNEYGVKESWTKLYTVRLEPYTHPIGVLNNGWIICEECDDESSSAMAKLSLCGPVTQETNNLPIQGKFVFNVAVYKESLVSFKKCKSCD</sequence>
<dbReference type="InterPro" id="IPR050796">
    <property type="entry name" value="SCF_F-box_component"/>
</dbReference>
<name>A0A7J6WVY2_THATH</name>
<comment type="caution">
    <text evidence="2">The sequence shown here is derived from an EMBL/GenBank/DDBJ whole genome shotgun (WGS) entry which is preliminary data.</text>
</comment>
<dbReference type="PANTHER" id="PTHR31672:SF13">
    <property type="entry name" value="F-BOX PROTEIN CPR30-LIKE"/>
    <property type="match status" value="1"/>
</dbReference>
<dbReference type="OrthoDB" id="1428343at2759"/>
<feature type="domain" description="F-box associated beta-propeller type 1" evidence="1">
    <location>
        <begin position="36"/>
        <end position="215"/>
    </location>
</feature>
<dbReference type="PANTHER" id="PTHR31672">
    <property type="entry name" value="BNACNNG10540D PROTEIN"/>
    <property type="match status" value="1"/>
</dbReference>
<proteinExistence type="predicted"/>
<keyword evidence="3" id="KW-1185">Reference proteome</keyword>
<dbReference type="InterPro" id="IPR006527">
    <property type="entry name" value="F-box-assoc_dom_typ1"/>
</dbReference>
<protein>
    <submittedName>
        <fullName evidence="2">F-box protein cpr30-like</fullName>
    </submittedName>
</protein>
<evidence type="ECO:0000313" key="3">
    <source>
        <dbReference type="Proteomes" id="UP000554482"/>
    </source>
</evidence>
<accession>A0A7J6WVY2</accession>
<dbReference type="EMBL" id="JABWDY010009211">
    <property type="protein sequence ID" value="KAF5201596.1"/>
    <property type="molecule type" value="Genomic_DNA"/>
</dbReference>
<dbReference type="AlphaFoldDB" id="A0A7J6WVY2"/>
<dbReference type="NCBIfam" id="TIGR01640">
    <property type="entry name" value="F_box_assoc_1"/>
    <property type="match status" value="1"/>
</dbReference>
<dbReference type="InterPro" id="IPR017451">
    <property type="entry name" value="F-box-assoc_interact_dom"/>
</dbReference>
<reference evidence="2 3" key="1">
    <citation type="submission" date="2020-06" db="EMBL/GenBank/DDBJ databases">
        <title>Transcriptomic and genomic resources for Thalictrum thalictroides and T. hernandezii: Facilitating candidate gene discovery in an emerging model plant lineage.</title>
        <authorList>
            <person name="Arias T."/>
            <person name="Riano-Pachon D.M."/>
            <person name="Di Stilio V.S."/>
        </authorList>
    </citation>
    <scope>NUCLEOTIDE SEQUENCE [LARGE SCALE GENOMIC DNA]</scope>
    <source>
        <strain evidence="3">cv. WT478/WT964</strain>
        <tissue evidence="2">Leaves</tissue>
    </source>
</reference>
<dbReference type="Pfam" id="PF07734">
    <property type="entry name" value="FBA_1"/>
    <property type="match status" value="1"/>
</dbReference>
<gene>
    <name evidence="2" type="ORF">FRX31_008814</name>
</gene>
<evidence type="ECO:0000259" key="1">
    <source>
        <dbReference type="Pfam" id="PF07734"/>
    </source>
</evidence>